<dbReference type="PANTHER" id="PTHR48094:SF22">
    <property type="entry name" value="DJ-1_PFPI DOMAIN-CONTAINING PROTEIN"/>
    <property type="match status" value="1"/>
</dbReference>
<keyword evidence="2" id="KW-0645">Protease</keyword>
<evidence type="ECO:0000313" key="3">
    <source>
        <dbReference type="Proteomes" id="UP000182894"/>
    </source>
</evidence>
<dbReference type="InterPro" id="IPR029062">
    <property type="entry name" value="Class_I_gatase-like"/>
</dbReference>
<feature type="signal peptide" evidence="1">
    <location>
        <begin position="1"/>
        <end position="19"/>
    </location>
</feature>
<dbReference type="STRING" id="89065.SAMN05216605_101133"/>
<keyword evidence="1" id="KW-0732">Signal</keyword>
<sequence length="278" mass="29705">MKKTIMAALLTVAANYAHAGTVLVVLSDQAQLDLKDGKVMETGFFLNELMQPVQTFIAAGQTVIFATPSGKAPTADQKSNDVSFWGGDEKARQESLAMLTTLKLTAKTGSPAISFAQVQKIGYDKFDAVFVPGGHIPMQDLLKDKQLGQLLTHFHEKGKITGFTCHGTIAMLSTLPDARGFVSSLESGKQPAAPANWIYKGYNVTAFTDAEEEQAKGFLGGGHMKLFPQDGLTAAGANFSEAKPWSEHVIEDREVISGQNPQSAKAVAVAMLAKLKSS</sequence>
<dbReference type="RefSeq" id="WP_083370557.1">
    <property type="nucleotide sequence ID" value="NZ_FNCO01000001.1"/>
</dbReference>
<proteinExistence type="predicted"/>
<dbReference type="CDD" id="cd03141">
    <property type="entry name" value="GATase1_Hsp31_like"/>
    <property type="match status" value="1"/>
</dbReference>
<dbReference type="EMBL" id="FNCO01000001">
    <property type="protein sequence ID" value="SDG09590.1"/>
    <property type="molecule type" value="Genomic_DNA"/>
</dbReference>
<dbReference type="InterPro" id="IPR050325">
    <property type="entry name" value="Prot/Nucl_acid_deglycase"/>
</dbReference>
<evidence type="ECO:0000313" key="2">
    <source>
        <dbReference type="EMBL" id="SDG09590.1"/>
    </source>
</evidence>
<evidence type="ECO:0000256" key="1">
    <source>
        <dbReference type="SAM" id="SignalP"/>
    </source>
</evidence>
<dbReference type="Proteomes" id="UP000182894">
    <property type="component" value="Unassembled WGS sequence"/>
</dbReference>
<feature type="chain" id="PRO_5010332391" evidence="1">
    <location>
        <begin position="20"/>
        <end position="278"/>
    </location>
</feature>
<dbReference type="Pfam" id="PF17124">
    <property type="entry name" value="ThiJ_like"/>
    <property type="match status" value="1"/>
</dbReference>
<dbReference type="InterPro" id="IPR032633">
    <property type="entry name" value="ThiJ-like"/>
</dbReference>
<dbReference type="AlphaFoldDB" id="A0A1G7RHQ8"/>
<dbReference type="GO" id="GO:0019172">
    <property type="term" value="F:glyoxalase III activity"/>
    <property type="evidence" value="ECO:0007669"/>
    <property type="project" value="TreeGrafter"/>
</dbReference>
<keyword evidence="2" id="KW-0378">Hydrolase</keyword>
<organism evidence="2 3">
    <name type="scientific">Pseudomonas abietaniphila</name>
    <dbReference type="NCBI Taxonomy" id="89065"/>
    <lineage>
        <taxon>Bacteria</taxon>
        <taxon>Pseudomonadati</taxon>
        <taxon>Pseudomonadota</taxon>
        <taxon>Gammaproteobacteria</taxon>
        <taxon>Pseudomonadales</taxon>
        <taxon>Pseudomonadaceae</taxon>
        <taxon>Pseudomonas</taxon>
    </lineage>
</organism>
<protein>
    <submittedName>
        <fullName evidence="2">Putative intracellular protease/amidase</fullName>
    </submittedName>
</protein>
<dbReference type="SUPFAM" id="SSF52317">
    <property type="entry name" value="Class I glutamine amidotransferase-like"/>
    <property type="match status" value="1"/>
</dbReference>
<accession>A0A1G7RHQ8</accession>
<dbReference type="PANTHER" id="PTHR48094">
    <property type="entry name" value="PROTEIN/NUCLEIC ACID DEGLYCASE DJ-1-RELATED"/>
    <property type="match status" value="1"/>
</dbReference>
<keyword evidence="3" id="KW-1185">Reference proteome</keyword>
<dbReference type="OrthoDB" id="9792284at2"/>
<dbReference type="GO" id="GO:0005737">
    <property type="term" value="C:cytoplasm"/>
    <property type="evidence" value="ECO:0007669"/>
    <property type="project" value="TreeGrafter"/>
</dbReference>
<dbReference type="GO" id="GO:0006508">
    <property type="term" value="P:proteolysis"/>
    <property type="evidence" value="ECO:0007669"/>
    <property type="project" value="UniProtKB-KW"/>
</dbReference>
<dbReference type="Gene3D" id="3.40.50.880">
    <property type="match status" value="1"/>
</dbReference>
<dbReference type="GO" id="GO:0008233">
    <property type="term" value="F:peptidase activity"/>
    <property type="evidence" value="ECO:0007669"/>
    <property type="project" value="UniProtKB-KW"/>
</dbReference>
<dbReference type="GO" id="GO:0019243">
    <property type="term" value="P:methylglyoxal catabolic process to D-lactate via S-lactoyl-glutathione"/>
    <property type="evidence" value="ECO:0007669"/>
    <property type="project" value="TreeGrafter"/>
</dbReference>
<name>A0A1G7RHQ8_9PSED</name>
<gene>
    <name evidence="2" type="ORF">SAMN05216605_101133</name>
</gene>
<reference evidence="3" key="1">
    <citation type="submission" date="2016-10" db="EMBL/GenBank/DDBJ databases">
        <authorList>
            <person name="Varghese N."/>
            <person name="Submissions S."/>
        </authorList>
    </citation>
    <scope>NUCLEOTIDE SEQUENCE [LARGE SCALE GENOMIC DNA]</scope>
    <source>
        <strain evidence="3">ATCC 700689</strain>
    </source>
</reference>